<dbReference type="AlphaFoldDB" id="A0A533I2F0"/>
<accession>A0A533I2F0</accession>
<gene>
    <name evidence="2" type="ORF">DI616_16030</name>
</gene>
<evidence type="ECO:0000313" key="2">
    <source>
        <dbReference type="EMBL" id="TKW65233.1"/>
    </source>
</evidence>
<reference evidence="2 3" key="1">
    <citation type="journal article" date="2017" name="Nat. Commun.">
        <title>In situ click chemistry generation of cyclooxygenase-2 inhibitors.</title>
        <authorList>
            <person name="Bhardwaj A."/>
            <person name="Kaur J."/>
            <person name="Wuest M."/>
            <person name="Wuest F."/>
        </authorList>
    </citation>
    <scope>NUCLEOTIDE SEQUENCE [LARGE SCALE GENOMIC DNA]</scope>
    <source>
        <strain evidence="2">S2_012_000_R3_94</strain>
    </source>
</reference>
<evidence type="ECO:0000256" key="1">
    <source>
        <dbReference type="SAM" id="MobiDB-lite"/>
    </source>
</evidence>
<dbReference type="Proteomes" id="UP000315344">
    <property type="component" value="Unassembled WGS sequence"/>
</dbReference>
<feature type="region of interest" description="Disordered" evidence="1">
    <location>
        <begin position="132"/>
        <end position="168"/>
    </location>
</feature>
<proteinExistence type="predicted"/>
<name>A0A533I2F0_PARDE</name>
<protein>
    <submittedName>
        <fullName evidence="2">Uncharacterized protein</fullName>
    </submittedName>
</protein>
<evidence type="ECO:0000313" key="3">
    <source>
        <dbReference type="Proteomes" id="UP000315344"/>
    </source>
</evidence>
<sequence length="168" mass="18512">MKKQEPKHWFLLSYLVQQPGLWTPTSIVVGADTMNISIPQLNGYKQAHRVPEASVMIAVSYLGFQTEKAINGLPDIDPPTIASREYDEGVIAAVKISPHDSRQPLNPYANGDMDPYTVAKAEEWMRGFDATRRAQAADGSGIKQVPLPEQQAVVGERAEPVTSTRKKP</sequence>
<organism evidence="2 3">
    <name type="scientific">Paracoccus denitrificans</name>
    <dbReference type="NCBI Taxonomy" id="266"/>
    <lineage>
        <taxon>Bacteria</taxon>
        <taxon>Pseudomonadati</taxon>
        <taxon>Pseudomonadota</taxon>
        <taxon>Alphaproteobacteria</taxon>
        <taxon>Rhodobacterales</taxon>
        <taxon>Paracoccaceae</taxon>
        <taxon>Paracoccus</taxon>
    </lineage>
</organism>
<comment type="caution">
    <text evidence="2">The sequence shown here is derived from an EMBL/GenBank/DDBJ whole genome shotgun (WGS) entry which is preliminary data.</text>
</comment>
<dbReference type="EMBL" id="VAFL01000015">
    <property type="protein sequence ID" value="TKW65233.1"/>
    <property type="molecule type" value="Genomic_DNA"/>
</dbReference>